<name>A0A820SXK2_9BILA</name>
<evidence type="ECO:0000313" key="3">
    <source>
        <dbReference type="Proteomes" id="UP000663866"/>
    </source>
</evidence>
<organism evidence="2 3">
    <name type="scientific">Rotaria magnacalcarata</name>
    <dbReference type="NCBI Taxonomy" id="392030"/>
    <lineage>
        <taxon>Eukaryota</taxon>
        <taxon>Metazoa</taxon>
        <taxon>Spiralia</taxon>
        <taxon>Gnathifera</taxon>
        <taxon>Rotifera</taxon>
        <taxon>Eurotatoria</taxon>
        <taxon>Bdelloidea</taxon>
        <taxon>Philodinida</taxon>
        <taxon>Philodinidae</taxon>
        <taxon>Rotaria</taxon>
    </lineage>
</organism>
<evidence type="ECO:0000256" key="1">
    <source>
        <dbReference type="SAM" id="MobiDB-lite"/>
    </source>
</evidence>
<reference evidence="2" key="1">
    <citation type="submission" date="2021-02" db="EMBL/GenBank/DDBJ databases">
        <authorList>
            <person name="Nowell W R."/>
        </authorList>
    </citation>
    <scope>NUCLEOTIDE SEQUENCE</scope>
</reference>
<accession>A0A820SXK2</accession>
<dbReference type="Proteomes" id="UP000663866">
    <property type="component" value="Unassembled WGS sequence"/>
</dbReference>
<dbReference type="AlphaFoldDB" id="A0A820SXK2"/>
<feature type="non-terminal residue" evidence="2">
    <location>
        <position position="1"/>
    </location>
</feature>
<gene>
    <name evidence="2" type="ORF">OVN521_LOCUS38365</name>
</gene>
<protein>
    <submittedName>
        <fullName evidence="2">Uncharacterized protein</fullName>
    </submittedName>
</protein>
<feature type="region of interest" description="Disordered" evidence="1">
    <location>
        <begin position="1"/>
        <end position="37"/>
    </location>
</feature>
<dbReference type="EMBL" id="CAJOBG010047437">
    <property type="protein sequence ID" value="CAF4459631.1"/>
    <property type="molecule type" value="Genomic_DNA"/>
</dbReference>
<comment type="caution">
    <text evidence="2">The sequence shown here is derived from an EMBL/GenBank/DDBJ whole genome shotgun (WGS) entry which is preliminary data.</text>
</comment>
<sequence length="101" mass="11560">QHHHHQQQQLLLQTSHSSMNTTATTDSCSESPPSFENLTPMKAALARMHHPQVQAPPPATSTDWPLHMHTMSAYHHPHVYHPHHAAALQQHYYHRQTGLNF</sequence>
<feature type="compositionally biased region" description="Polar residues" evidence="1">
    <location>
        <begin position="14"/>
        <end position="37"/>
    </location>
</feature>
<proteinExistence type="predicted"/>
<evidence type="ECO:0000313" key="2">
    <source>
        <dbReference type="EMBL" id="CAF4459631.1"/>
    </source>
</evidence>
<keyword evidence="3" id="KW-1185">Reference proteome</keyword>